<dbReference type="Pfam" id="PF16537">
    <property type="entry name" value="T2SSB"/>
    <property type="match status" value="1"/>
</dbReference>
<keyword evidence="2" id="KW-0472">Membrane</keyword>
<comment type="caution">
    <text evidence="4">The sequence shown here is derived from an EMBL/GenBank/DDBJ whole genome shotgun (WGS) entry which is preliminary data.</text>
</comment>
<feature type="transmembrane region" description="Helical" evidence="2">
    <location>
        <begin position="36"/>
        <end position="58"/>
    </location>
</feature>
<protein>
    <submittedName>
        <fullName evidence="4">General secretion pathway protein GspB</fullName>
    </submittedName>
</protein>
<keyword evidence="2" id="KW-0812">Transmembrane</keyword>
<dbReference type="EMBL" id="JAFHLB010000011">
    <property type="protein sequence ID" value="MBN3578067.1"/>
    <property type="molecule type" value="Genomic_DNA"/>
</dbReference>
<keyword evidence="5" id="KW-1185">Reference proteome</keyword>
<proteinExistence type="predicted"/>
<sequence length="258" mass="29235">MSKVLQALEHSEQHHQTFSNMNLYQSVNDPRPRRTVSGWLLATVVVAPALVTGALGTYQSYLDQRVEWQASHQAKPQVLEVPFAYQTLLYPSFSDLRETYEYAKTDTDRIELVGQQDQTPKAQPQVSVKPSVQHTPKSENNTLLDGLDLSGLSPELAMRVESALESSTTPEAKYDDSKASDIAIHSRQWQGKLPPMNFQTHVYSSNPDKRWVKVNGIEYREGDWINNDIQLQHIEPQRSAILFKGSVIEVPALYDWKG</sequence>
<feature type="domain" description="Type II secretion system protein GspB C-terminal" evidence="3">
    <location>
        <begin position="193"/>
        <end position="252"/>
    </location>
</feature>
<feature type="compositionally biased region" description="Polar residues" evidence="1">
    <location>
        <begin position="115"/>
        <end position="142"/>
    </location>
</feature>
<keyword evidence="2" id="KW-1133">Transmembrane helix</keyword>
<feature type="region of interest" description="Disordered" evidence="1">
    <location>
        <begin position="115"/>
        <end position="146"/>
    </location>
</feature>
<evidence type="ECO:0000259" key="3">
    <source>
        <dbReference type="Pfam" id="PF16537"/>
    </source>
</evidence>
<evidence type="ECO:0000256" key="1">
    <source>
        <dbReference type="SAM" id="MobiDB-lite"/>
    </source>
</evidence>
<evidence type="ECO:0000313" key="4">
    <source>
        <dbReference type="EMBL" id="MBN3578067.1"/>
    </source>
</evidence>
<organism evidence="4 5">
    <name type="scientific">Vibrio neptunius</name>
    <dbReference type="NCBI Taxonomy" id="170651"/>
    <lineage>
        <taxon>Bacteria</taxon>
        <taxon>Pseudomonadati</taxon>
        <taxon>Pseudomonadota</taxon>
        <taxon>Gammaproteobacteria</taxon>
        <taxon>Vibrionales</taxon>
        <taxon>Vibrionaceae</taxon>
        <taxon>Vibrio</taxon>
    </lineage>
</organism>
<dbReference type="RefSeq" id="WP_206369833.1">
    <property type="nucleotide sequence ID" value="NZ_CAWPTM010000022.1"/>
</dbReference>
<reference evidence="4 5" key="1">
    <citation type="submission" date="2021-02" db="EMBL/GenBank/DDBJ databases">
        <title>Draft Genome Sequences of 5 Vibrio neptunius Strains Isolated From of Bivalve Hatcheries.</title>
        <authorList>
            <person name="Galvis F."/>
            <person name="Barja J.L."/>
            <person name="Lemos M.L."/>
            <person name="Balado M."/>
        </authorList>
    </citation>
    <scope>NUCLEOTIDE SEQUENCE [LARGE SCALE GENOMIC DNA]</scope>
    <source>
        <strain evidence="4 5">PP-145.98</strain>
    </source>
</reference>
<name>A0ABS3A328_9VIBR</name>
<gene>
    <name evidence="4" type="ORF">JYA62_10335</name>
</gene>
<evidence type="ECO:0000313" key="5">
    <source>
        <dbReference type="Proteomes" id="UP000779070"/>
    </source>
</evidence>
<dbReference type="InterPro" id="IPR032389">
    <property type="entry name" value="GspB_C"/>
</dbReference>
<evidence type="ECO:0000256" key="2">
    <source>
        <dbReference type="SAM" id="Phobius"/>
    </source>
</evidence>
<accession>A0ABS3A328</accession>
<dbReference type="Proteomes" id="UP000779070">
    <property type="component" value="Unassembled WGS sequence"/>
</dbReference>